<protein>
    <recommendedName>
        <fullName evidence="4">HTH myb-type domain-containing protein</fullName>
    </recommendedName>
</protein>
<dbReference type="InterPro" id="IPR046955">
    <property type="entry name" value="PHR1-like"/>
</dbReference>
<comment type="caution">
    <text evidence="5">The sequence shown here is derived from an EMBL/GenBank/DDBJ whole genome shotgun (WGS) entry which is preliminary data.</text>
</comment>
<dbReference type="Gene3D" id="1.10.10.60">
    <property type="entry name" value="Homeodomain-like"/>
    <property type="match status" value="1"/>
</dbReference>
<evidence type="ECO:0000256" key="2">
    <source>
        <dbReference type="ARBA" id="ARBA00023163"/>
    </source>
</evidence>
<keyword evidence="2" id="KW-0804">Transcription</keyword>
<dbReference type="InterPro" id="IPR009057">
    <property type="entry name" value="Homeodomain-like_sf"/>
</dbReference>
<dbReference type="Proteomes" id="UP000824469">
    <property type="component" value="Unassembled WGS sequence"/>
</dbReference>
<evidence type="ECO:0000313" key="6">
    <source>
        <dbReference type="Proteomes" id="UP000824469"/>
    </source>
</evidence>
<feature type="domain" description="HTH myb-type" evidence="4">
    <location>
        <begin position="47"/>
        <end position="100"/>
    </location>
</feature>
<name>A0AA38G9D5_TAXCH</name>
<dbReference type="PANTHER" id="PTHR31314:SF164">
    <property type="entry name" value="HTH MYB-TYPE DOMAIN-CONTAINING PROTEIN"/>
    <property type="match status" value="1"/>
</dbReference>
<feature type="non-terminal residue" evidence="5">
    <location>
        <position position="100"/>
    </location>
</feature>
<dbReference type="PANTHER" id="PTHR31314">
    <property type="entry name" value="MYB FAMILY TRANSCRIPTION FACTOR PHL7-LIKE"/>
    <property type="match status" value="1"/>
</dbReference>
<proteinExistence type="predicted"/>
<dbReference type="GO" id="GO:0003677">
    <property type="term" value="F:DNA binding"/>
    <property type="evidence" value="ECO:0007669"/>
    <property type="project" value="InterPro"/>
</dbReference>
<dbReference type="InterPro" id="IPR001005">
    <property type="entry name" value="SANT/Myb"/>
</dbReference>
<dbReference type="OMA" id="MESNEDR"/>
<evidence type="ECO:0000313" key="5">
    <source>
        <dbReference type="EMBL" id="KAH9317728.1"/>
    </source>
</evidence>
<dbReference type="PROSITE" id="PS51294">
    <property type="entry name" value="HTH_MYB"/>
    <property type="match status" value="1"/>
</dbReference>
<dbReference type="NCBIfam" id="TIGR01557">
    <property type="entry name" value="myb_SHAQKYF"/>
    <property type="match status" value="1"/>
</dbReference>
<keyword evidence="3" id="KW-0539">Nucleus</keyword>
<dbReference type="SUPFAM" id="SSF46689">
    <property type="entry name" value="Homeodomain-like"/>
    <property type="match status" value="1"/>
</dbReference>
<keyword evidence="1" id="KW-0805">Transcription regulation</keyword>
<evidence type="ECO:0000259" key="4">
    <source>
        <dbReference type="PROSITE" id="PS51294"/>
    </source>
</evidence>
<evidence type="ECO:0000256" key="1">
    <source>
        <dbReference type="ARBA" id="ARBA00023015"/>
    </source>
</evidence>
<reference evidence="5 6" key="1">
    <citation type="journal article" date="2021" name="Nat. Plants">
        <title>The Taxus genome provides insights into paclitaxel biosynthesis.</title>
        <authorList>
            <person name="Xiong X."/>
            <person name="Gou J."/>
            <person name="Liao Q."/>
            <person name="Li Y."/>
            <person name="Zhou Q."/>
            <person name="Bi G."/>
            <person name="Li C."/>
            <person name="Du R."/>
            <person name="Wang X."/>
            <person name="Sun T."/>
            <person name="Guo L."/>
            <person name="Liang H."/>
            <person name="Lu P."/>
            <person name="Wu Y."/>
            <person name="Zhang Z."/>
            <person name="Ro D.K."/>
            <person name="Shang Y."/>
            <person name="Huang S."/>
            <person name="Yan J."/>
        </authorList>
    </citation>
    <scope>NUCLEOTIDE SEQUENCE [LARGE SCALE GENOMIC DNA]</scope>
    <source>
        <strain evidence="5">Ta-2019</strain>
    </source>
</reference>
<accession>A0AA38G9D5</accession>
<dbReference type="InterPro" id="IPR006447">
    <property type="entry name" value="Myb_dom_plants"/>
</dbReference>
<dbReference type="GO" id="GO:0003700">
    <property type="term" value="F:DNA-binding transcription factor activity"/>
    <property type="evidence" value="ECO:0007669"/>
    <property type="project" value="InterPro"/>
</dbReference>
<evidence type="ECO:0000256" key="3">
    <source>
        <dbReference type="ARBA" id="ARBA00023242"/>
    </source>
</evidence>
<organism evidence="5 6">
    <name type="scientific">Taxus chinensis</name>
    <name type="common">Chinese yew</name>
    <name type="synonym">Taxus wallichiana var. chinensis</name>
    <dbReference type="NCBI Taxonomy" id="29808"/>
    <lineage>
        <taxon>Eukaryota</taxon>
        <taxon>Viridiplantae</taxon>
        <taxon>Streptophyta</taxon>
        <taxon>Embryophyta</taxon>
        <taxon>Tracheophyta</taxon>
        <taxon>Spermatophyta</taxon>
        <taxon>Pinopsida</taxon>
        <taxon>Pinidae</taxon>
        <taxon>Conifers II</taxon>
        <taxon>Cupressales</taxon>
        <taxon>Taxaceae</taxon>
        <taxon>Taxus</taxon>
    </lineage>
</organism>
<sequence>MESNEDRSSSHEIVIFGKRIAIGSENIRHGCEVHNENGGSSKRKYSRSEMPRLSWTTDLHHSFIRALRRLGGPDKASPKPIADLMGVEGLTLSQVKSHLQ</sequence>
<dbReference type="InterPro" id="IPR017930">
    <property type="entry name" value="Myb_dom"/>
</dbReference>
<gene>
    <name evidence="5" type="ORF">KI387_019497</name>
</gene>
<keyword evidence="6" id="KW-1185">Reference proteome</keyword>
<dbReference type="AlphaFoldDB" id="A0AA38G9D5"/>
<dbReference type="EMBL" id="JAHRHJ020000004">
    <property type="protein sequence ID" value="KAH9317728.1"/>
    <property type="molecule type" value="Genomic_DNA"/>
</dbReference>
<dbReference type="Pfam" id="PF00249">
    <property type="entry name" value="Myb_DNA-binding"/>
    <property type="match status" value="1"/>
</dbReference>